<dbReference type="OrthoDB" id="2586947at2"/>
<proteinExistence type="predicted"/>
<name>A0A1C1A668_9BACL</name>
<evidence type="ECO:0008006" key="3">
    <source>
        <dbReference type="Google" id="ProtNLM"/>
    </source>
</evidence>
<protein>
    <recommendedName>
        <fullName evidence="3">Glycosyl hydrolases family 2 sugar binding domain-containing protein</fullName>
    </recommendedName>
</protein>
<evidence type="ECO:0000313" key="1">
    <source>
        <dbReference type="EMBL" id="OCT16053.1"/>
    </source>
</evidence>
<organism evidence="1 2">
    <name type="scientific">Paenibacillus pectinilyticus</name>
    <dbReference type="NCBI Taxonomy" id="512399"/>
    <lineage>
        <taxon>Bacteria</taxon>
        <taxon>Bacillati</taxon>
        <taxon>Bacillota</taxon>
        <taxon>Bacilli</taxon>
        <taxon>Bacillales</taxon>
        <taxon>Paenibacillaceae</taxon>
        <taxon>Paenibacillus</taxon>
    </lineage>
</organism>
<dbReference type="STRING" id="512399.A8709_10580"/>
<dbReference type="RefSeq" id="WP_065851591.1">
    <property type="nucleotide sequence ID" value="NZ_LYPC01000012.1"/>
</dbReference>
<sequence>MKRHTIISTDGSWVNALENEPIEAWVQPREGEAYVWGASDSIGPAAVVAKTFKVHSNEIRIATLFLSVDNYGIVLINGVPVIIDEPQDTLAFYNPGRTFHIEPFLHKGENNIVIAGFNSPSNANRSVGNPAGILARIEIQYEQ</sequence>
<dbReference type="Gene3D" id="2.60.120.260">
    <property type="entry name" value="Galactose-binding domain-like"/>
    <property type="match status" value="1"/>
</dbReference>
<dbReference type="EMBL" id="LYPC01000012">
    <property type="protein sequence ID" value="OCT16053.1"/>
    <property type="molecule type" value="Genomic_DNA"/>
</dbReference>
<dbReference type="AlphaFoldDB" id="A0A1C1A668"/>
<comment type="caution">
    <text evidence="1">The sequence shown here is derived from an EMBL/GenBank/DDBJ whole genome shotgun (WGS) entry which is preliminary data.</text>
</comment>
<evidence type="ECO:0000313" key="2">
    <source>
        <dbReference type="Proteomes" id="UP000093309"/>
    </source>
</evidence>
<reference evidence="2" key="1">
    <citation type="submission" date="2016-05" db="EMBL/GenBank/DDBJ databases">
        <title>Paenibacillus oryzae. sp. nov., isolated from the rice root.</title>
        <authorList>
            <person name="Zhang J."/>
            <person name="Zhang X."/>
        </authorList>
    </citation>
    <scope>NUCLEOTIDE SEQUENCE [LARGE SCALE GENOMIC DNA]</scope>
    <source>
        <strain evidence="2">KCTC13222</strain>
    </source>
</reference>
<dbReference type="Proteomes" id="UP000093309">
    <property type="component" value="Unassembled WGS sequence"/>
</dbReference>
<keyword evidence="2" id="KW-1185">Reference proteome</keyword>
<accession>A0A1C1A668</accession>
<gene>
    <name evidence="1" type="ORF">A8709_10580</name>
</gene>